<gene>
    <name evidence="1" type="ORF">ACFFU4_07325</name>
</gene>
<proteinExistence type="predicted"/>
<accession>A0ABV5I0F6</accession>
<keyword evidence="2" id="KW-1185">Reference proteome</keyword>
<dbReference type="Proteomes" id="UP001589670">
    <property type="component" value="Unassembled WGS sequence"/>
</dbReference>
<evidence type="ECO:0000313" key="2">
    <source>
        <dbReference type="Proteomes" id="UP001589670"/>
    </source>
</evidence>
<sequence length="92" mass="9658">MSPDDLNTVRAEIAAEFEAINETWLPAAVTIAVIAYGGTLIGPEDPGGPAEWQLELIGVTGFGNTPAAAARQWTLNVARMCDPANALEDSEC</sequence>
<reference evidence="1 2" key="1">
    <citation type="submission" date="2024-09" db="EMBL/GenBank/DDBJ databases">
        <authorList>
            <person name="Sun Q."/>
            <person name="Mori K."/>
        </authorList>
    </citation>
    <scope>NUCLEOTIDE SEQUENCE [LARGE SCALE GENOMIC DNA]</scope>
    <source>
        <strain evidence="1 2">CECT 9424</strain>
    </source>
</reference>
<dbReference type="RefSeq" id="WP_377068596.1">
    <property type="nucleotide sequence ID" value="NZ_JBHMEC010000011.1"/>
</dbReference>
<comment type="caution">
    <text evidence="1">The sequence shown here is derived from an EMBL/GenBank/DDBJ whole genome shotgun (WGS) entry which is preliminary data.</text>
</comment>
<organism evidence="1 2">
    <name type="scientific">Roseovarius ramblicola</name>
    <dbReference type="NCBI Taxonomy" id="2022336"/>
    <lineage>
        <taxon>Bacteria</taxon>
        <taxon>Pseudomonadati</taxon>
        <taxon>Pseudomonadota</taxon>
        <taxon>Alphaproteobacteria</taxon>
        <taxon>Rhodobacterales</taxon>
        <taxon>Roseobacteraceae</taxon>
        <taxon>Roseovarius</taxon>
    </lineage>
</organism>
<protein>
    <submittedName>
        <fullName evidence="1">Uncharacterized protein</fullName>
    </submittedName>
</protein>
<name>A0ABV5I0F6_9RHOB</name>
<dbReference type="EMBL" id="JBHMEC010000011">
    <property type="protein sequence ID" value="MFB9149561.1"/>
    <property type="molecule type" value="Genomic_DNA"/>
</dbReference>
<evidence type="ECO:0000313" key="1">
    <source>
        <dbReference type="EMBL" id="MFB9149561.1"/>
    </source>
</evidence>